<protein>
    <recommendedName>
        <fullName evidence="2">RNase H type-1 domain-containing protein</fullName>
    </recommendedName>
</protein>
<proteinExistence type="predicted"/>
<dbReference type="InterPro" id="IPR012337">
    <property type="entry name" value="RNaseH-like_sf"/>
</dbReference>
<dbReference type="Gene3D" id="3.30.420.10">
    <property type="entry name" value="Ribonuclease H-like superfamily/Ribonuclease H"/>
    <property type="match status" value="1"/>
</dbReference>
<sequence length="331" mass="37499">MNTIEKIKSETGKEQDKILCNLRCVCWCIWKARNQHIFQQTKVNPEKVIIYSEHLAAEYHNATKGFNIENKPRAGRNGESKRITWRSLPYNRLKVNSDAAFHRKTGTAVSAVVIRDWQGKIITGTTSTFRTTLALAAEAQAYKEALILIKNLQIANCIIETDCLHLVQAIKARMPLAEADAIIRDILQLLDKTPNVGATWTPREGNKLAYQQAAMAAGNELRRQWTVNPPIPVKNTIKTEAGFAILQHNQYIRNQVNEVSVSTNHQGFQIKEGLPGRVETETRDRQEDEGEERFRPTALQRPTNDTSDKPLFYYSSCTQLSVFINSSPTYS</sequence>
<accession>A0A444ZGX8</accession>
<dbReference type="InterPro" id="IPR002156">
    <property type="entry name" value="RNaseH_domain"/>
</dbReference>
<evidence type="ECO:0000259" key="2">
    <source>
        <dbReference type="Pfam" id="PF13456"/>
    </source>
</evidence>
<keyword evidence="4" id="KW-1185">Reference proteome</keyword>
<dbReference type="GO" id="GO:0004523">
    <property type="term" value="F:RNA-DNA hybrid ribonuclease activity"/>
    <property type="evidence" value="ECO:0007669"/>
    <property type="project" value="InterPro"/>
</dbReference>
<evidence type="ECO:0000256" key="1">
    <source>
        <dbReference type="SAM" id="MobiDB-lite"/>
    </source>
</evidence>
<reference evidence="3 4" key="1">
    <citation type="submission" date="2019-01" db="EMBL/GenBank/DDBJ databases">
        <title>Sequencing of cultivated peanut Arachis hypogaea provides insights into genome evolution and oil improvement.</title>
        <authorList>
            <person name="Chen X."/>
        </authorList>
    </citation>
    <scope>NUCLEOTIDE SEQUENCE [LARGE SCALE GENOMIC DNA]</scope>
    <source>
        <strain evidence="4">cv. Fuhuasheng</strain>
        <tissue evidence="3">Leaves</tissue>
    </source>
</reference>
<dbReference type="AlphaFoldDB" id="A0A444ZGX8"/>
<dbReference type="STRING" id="3818.A0A444ZGX8"/>
<dbReference type="Pfam" id="PF13456">
    <property type="entry name" value="RVT_3"/>
    <property type="match status" value="1"/>
</dbReference>
<dbReference type="SUPFAM" id="SSF53098">
    <property type="entry name" value="Ribonuclease H-like"/>
    <property type="match status" value="1"/>
</dbReference>
<feature type="domain" description="RNase H type-1" evidence="2">
    <location>
        <begin position="96"/>
        <end position="216"/>
    </location>
</feature>
<feature type="region of interest" description="Disordered" evidence="1">
    <location>
        <begin position="262"/>
        <end position="310"/>
    </location>
</feature>
<organism evidence="3 4">
    <name type="scientific">Arachis hypogaea</name>
    <name type="common">Peanut</name>
    <dbReference type="NCBI Taxonomy" id="3818"/>
    <lineage>
        <taxon>Eukaryota</taxon>
        <taxon>Viridiplantae</taxon>
        <taxon>Streptophyta</taxon>
        <taxon>Embryophyta</taxon>
        <taxon>Tracheophyta</taxon>
        <taxon>Spermatophyta</taxon>
        <taxon>Magnoliopsida</taxon>
        <taxon>eudicotyledons</taxon>
        <taxon>Gunneridae</taxon>
        <taxon>Pentapetalae</taxon>
        <taxon>rosids</taxon>
        <taxon>fabids</taxon>
        <taxon>Fabales</taxon>
        <taxon>Fabaceae</taxon>
        <taxon>Papilionoideae</taxon>
        <taxon>50 kb inversion clade</taxon>
        <taxon>dalbergioids sensu lato</taxon>
        <taxon>Dalbergieae</taxon>
        <taxon>Pterocarpus clade</taxon>
        <taxon>Arachis</taxon>
    </lineage>
</organism>
<dbReference type="InterPro" id="IPR036397">
    <property type="entry name" value="RNaseH_sf"/>
</dbReference>
<comment type="caution">
    <text evidence="3">The sequence shown here is derived from an EMBL/GenBank/DDBJ whole genome shotgun (WGS) entry which is preliminary data.</text>
</comment>
<dbReference type="CDD" id="cd06222">
    <property type="entry name" value="RNase_H_like"/>
    <property type="match status" value="1"/>
</dbReference>
<dbReference type="PANTHER" id="PTHR47074:SF11">
    <property type="entry name" value="REVERSE TRANSCRIPTASE-LIKE PROTEIN"/>
    <property type="match status" value="1"/>
</dbReference>
<dbReference type="PANTHER" id="PTHR47074">
    <property type="entry name" value="BNAC02G40300D PROTEIN"/>
    <property type="match status" value="1"/>
</dbReference>
<dbReference type="EMBL" id="SDMP01000014">
    <property type="protein sequence ID" value="RYR13393.1"/>
    <property type="molecule type" value="Genomic_DNA"/>
</dbReference>
<name>A0A444ZGX8_ARAHY</name>
<gene>
    <name evidence="3" type="ORF">Ahy_B04g070411</name>
</gene>
<evidence type="ECO:0000313" key="3">
    <source>
        <dbReference type="EMBL" id="RYR13393.1"/>
    </source>
</evidence>
<evidence type="ECO:0000313" key="4">
    <source>
        <dbReference type="Proteomes" id="UP000289738"/>
    </source>
</evidence>
<dbReference type="GO" id="GO:0003676">
    <property type="term" value="F:nucleic acid binding"/>
    <property type="evidence" value="ECO:0007669"/>
    <property type="project" value="InterPro"/>
</dbReference>
<dbReference type="InterPro" id="IPR052929">
    <property type="entry name" value="RNase_H-like_EbsB-rel"/>
</dbReference>
<dbReference type="Proteomes" id="UP000289738">
    <property type="component" value="Chromosome B04"/>
</dbReference>
<dbReference type="InterPro" id="IPR044730">
    <property type="entry name" value="RNase_H-like_dom_plant"/>
</dbReference>